<feature type="region of interest" description="Disordered" evidence="1">
    <location>
        <begin position="38"/>
        <end position="58"/>
    </location>
</feature>
<protein>
    <submittedName>
        <fullName evidence="2">Uncharacterized protein</fullName>
    </submittedName>
</protein>
<dbReference type="EMBL" id="LXQA010489859">
    <property type="protein sequence ID" value="MCI55055.1"/>
    <property type="molecule type" value="Genomic_DNA"/>
</dbReference>
<proteinExistence type="predicted"/>
<evidence type="ECO:0000313" key="2">
    <source>
        <dbReference type="EMBL" id="MCI55055.1"/>
    </source>
</evidence>
<keyword evidence="3" id="KW-1185">Reference proteome</keyword>
<name>A0A392T427_9FABA</name>
<evidence type="ECO:0000256" key="1">
    <source>
        <dbReference type="SAM" id="MobiDB-lite"/>
    </source>
</evidence>
<dbReference type="AlphaFoldDB" id="A0A392T427"/>
<comment type="caution">
    <text evidence="2">The sequence shown here is derived from an EMBL/GenBank/DDBJ whole genome shotgun (WGS) entry which is preliminary data.</text>
</comment>
<reference evidence="2 3" key="1">
    <citation type="journal article" date="2018" name="Front. Plant Sci.">
        <title>Red Clover (Trifolium pratense) and Zigzag Clover (T. medium) - A Picture of Genomic Similarities and Differences.</title>
        <authorList>
            <person name="Dluhosova J."/>
            <person name="Istvanek J."/>
            <person name="Nedelnik J."/>
            <person name="Repkova J."/>
        </authorList>
    </citation>
    <scope>NUCLEOTIDE SEQUENCE [LARGE SCALE GENOMIC DNA]</scope>
    <source>
        <strain evidence="3">cv. 10/8</strain>
        <tissue evidence="2">Leaf</tissue>
    </source>
</reference>
<accession>A0A392T427</accession>
<evidence type="ECO:0000313" key="3">
    <source>
        <dbReference type="Proteomes" id="UP000265520"/>
    </source>
</evidence>
<organism evidence="2 3">
    <name type="scientific">Trifolium medium</name>
    <dbReference type="NCBI Taxonomy" id="97028"/>
    <lineage>
        <taxon>Eukaryota</taxon>
        <taxon>Viridiplantae</taxon>
        <taxon>Streptophyta</taxon>
        <taxon>Embryophyta</taxon>
        <taxon>Tracheophyta</taxon>
        <taxon>Spermatophyta</taxon>
        <taxon>Magnoliopsida</taxon>
        <taxon>eudicotyledons</taxon>
        <taxon>Gunneridae</taxon>
        <taxon>Pentapetalae</taxon>
        <taxon>rosids</taxon>
        <taxon>fabids</taxon>
        <taxon>Fabales</taxon>
        <taxon>Fabaceae</taxon>
        <taxon>Papilionoideae</taxon>
        <taxon>50 kb inversion clade</taxon>
        <taxon>NPAAA clade</taxon>
        <taxon>Hologalegina</taxon>
        <taxon>IRL clade</taxon>
        <taxon>Trifolieae</taxon>
        <taxon>Trifolium</taxon>
    </lineage>
</organism>
<sequence length="58" mass="6325">MRGMGGTSLTYIVVIPHHVPILDMGGAIHDGIWNRCHDSSGDKPAKLAQGNSDTRRKR</sequence>
<dbReference type="Proteomes" id="UP000265520">
    <property type="component" value="Unassembled WGS sequence"/>
</dbReference>